<keyword evidence="2" id="KW-1185">Reference proteome</keyword>
<reference evidence="1" key="1">
    <citation type="submission" date="2020-08" db="EMBL/GenBank/DDBJ databases">
        <title>Pontibacter sp. SD6 16S ribosomal RNA gene Genome sequencing and assembly.</title>
        <authorList>
            <person name="Kang M."/>
        </authorList>
    </citation>
    <scope>NUCLEOTIDE SEQUENCE</scope>
    <source>
        <strain evidence="1">SD6</strain>
    </source>
</reference>
<dbReference type="Proteomes" id="UP000603640">
    <property type="component" value="Unassembled WGS sequence"/>
</dbReference>
<gene>
    <name evidence="1" type="ORF">H8S84_03530</name>
</gene>
<name>A0A923N542_9BACT</name>
<protein>
    <submittedName>
        <fullName evidence="1">Uncharacterized protein</fullName>
    </submittedName>
</protein>
<sequence>MKKTVLNVTIILLTGLLACQESDDDVQEVLQNESERQEMYMAILDNEEMRNEMMEMMRERNMSGPMGRGGMMQGGMMGDTMRMGGMNRQQMQARMQEMMKLCETDTAACNTMAQTMLQHQPMMRNMMQHMQQQGMVDANCLQQMQRRMNR</sequence>
<accession>A0A923N542</accession>
<comment type="caution">
    <text evidence="1">The sequence shown here is derived from an EMBL/GenBank/DDBJ whole genome shotgun (WGS) entry which is preliminary data.</text>
</comment>
<organism evidence="1 2">
    <name type="scientific">Pontibacter cellulosilyticus</name>
    <dbReference type="NCBI Taxonomy" id="1720253"/>
    <lineage>
        <taxon>Bacteria</taxon>
        <taxon>Pseudomonadati</taxon>
        <taxon>Bacteroidota</taxon>
        <taxon>Cytophagia</taxon>
        <taxon>Cytophagales</taxon>
        <taxon>Hymenobacteraceae</taxon>
        <taxon>Pontibacter</taxon>
    </lineage>
</organism>
<dbReference type="RefSeq" id="WP_187065876.1">
    <property type="nucleotide sequence ID" value="NZ_JACRVF010000001.1"/>
</dbReference>
<dbReference type="AlphaFoldDB" id="A0A923N542"/>
<evidence type="ECO:0000313" key="2">
    <source>
        <dbReference type="Proteomes" id="UP000603640"/>
    </source>
</evidence>
<dbReference type="EMBL" id="JACRVF010000001">
    <property type="protein sequence ID" value="MBC5991902.1"/>
    <property type="molecule type" value="Genomic_DNA"/>
</dbReference>
<evidence type="ECO:0000313" key="1">
    <source>
        <dbReference type="EMBL" id="MBC5991902.1"/>
    </source>
</evidence>
<proteinExistence type="predicted"/>
<dbReference type="PROSITE" id="PS51257">
    <property type="entry name" value="PROKAR_LIPOPROTEIN"/>
    <property type="match status" value="1"/>
</dbReference>